<dbReference type="KEGG" id="abf:AMK58_02810"/>
<dbReference type="Pfam" id="PF13811">
    <property type="entry name" value="DUF4186"/>
    <property type="match status" value="1"/>
</dbReference>
<proteinExistence type="predicted"/>
<organism evidence="1 2">
    <name type="scientific">Azospirillum brasilense</name>
    <dbReference type="NCBI Taxonomy" id="192"/>
    <lineage>
        <taxon>Bacteria</taxon>
        <taxon>Pseudomonadati</taxon>
        <taxon>Pseudomonadota</taxon>
        <taxon>Alphaproteobacteria</taxon>
        <taxon>Rhodospirillales</taxon>
        <taxon>Azospirillaceae</taxon>
        <taxon>Azospirillum</taxon>
    </lineage>
</organism>
<evidence type="ECO:0000313" key="1">
    <source>
        <dbReference type="EMBL" id="QCO10197.1"/>
    </source>
</evidence>
<reference evidence="1 2" key="1">
    <citation type="submission" date="2018-09" db="EMBL/GenBank/DDBJ databases">
        <title>Whole genome based analysis of evolution and adaptive divergence in Indian and Brazilian strains of Azospirillum brasilense.</title>
        <authorList>
            <person name="Singh C."/>
            <person name="Tripathi A.K."/>
        </authorList>
    </citation>
    <scope>NUCLEOTIDE SEQUENCE [LARGE SCALE GENOMIC DNA]</scope>
    <source>
        <strain evidence="1 2">MTCC4038</strain>
    </source>
</reference>
<gene>
    <name evidence="1" type="ORF">D3868_10895</name>
</gene>
<accession>A0A0P0FAB8</accession>
<sequence length="119" mass="13750">MRDLDQVFSGLARSSFRQRIQLGVREQAYLRDKGFPTVLDHARDFIDKRLVPAEPVNDRKQTPFRGHPVFIAQHATATCCRNCLEKWHGIRRGQALNAEERSHVVAAIERWLRENAAET</sequence>
<dbReference type="InterPro" id="IPR020378">
    <property type="entry name" value="DUF4186"/>
</dbReference>
<protein>
    <submittedName>
        <fullName evidence="1">DUF4186 domain-containing protein</fullName>
    </submittedName>
</protein>
<dbReference type="AlphaFoldDB" id="A0A0P0FAB8"/>
<dbReference type="Proteomes" id="UP000298774">
    <property type="component" value="Chromosome"/>
</dbReference>
<dbReference type="EMBL" id="CP032339">
    <property type="protein sequence ID" value="QCO10197.1"/>
    <property type="molecule type" value="Genomic_DNA"/>
</dbReference>
<evidence type="ECO:0000313" key="2">
    <source>
        <dbReference type="Proteomes" id="UP000298774"/>
    </source>
</evidence>
<name>A0A0P0FAB8_AZOBR</name>